<organism evidence="3 4">
    <name type="scientific">Mycena citricolor</name>
    <dbReference type="NCBI Taxonomy" id="2018698"/>
    <lineage>
        <taxon>Eukaryota</taxon>
        <taxon>Fungi</taxon>
        <taxon>Dikarya</taxon>
        <taxon>Basidiomycota</taxon>
        <taxon>Agaricomycotina</taxon>
        <taxon>Agaricomycetes</taxon>
        <taxon>Agaricomycetidae</taxon>
        <taxon>Agaricales</taxon>
        <taxon>Marasmiineae</taxon>
        <taxon>Mycenaceae</taxon>
        <taxon>Mycena</taxon>
    </lineage>
</organism>
<keyword evidence="2" id="KW-1133">Transmembrane helix</keyword>
<proteinExistence type="predicted"/>
<keyword evidence="4" id="KW-1185">Reference proteome</keyword>
<gene>
    <name evidence="3" type="ORF">MYCIT1_LOCUS6558</name>
</gene>
<sequence length="400" mass="44017">MSSLPGFPTITPVEAEQSFGVLFVSYGLAGIAYGFTIYLSYRYYTTYLADSASTKGFVLFLFALDTACIALLSHAFVTVFHQLLVDGRIWPRTYFYIVTSLPFIAGIAATTQIFTISILLSSISGSVAQCYYAIRLWRLRLGHGALIGLLCLVSLGCNIVLFVMRIHDPLIAHLSHRLPKTIMIFSLASPVASSLFILFVPQNCLQMPTSDPSHHFAVSESSLVTFYKGSDNLLTLLITHGLAGLLLQSGALISFCVRPEKIFYLPFFLLSMRSFVNGPLYLQVNFISKPPRQGSHAADTRLNTYPIPGTPSTNASAQETKLSTLRMVRFAQSTATTTSGSHARESADIEFDQPSQRKLPSKMRPAQVEEFDSDSPAVRTSRKAPIYEGENEDYDVGTAL</sequence>
<reference evidence="3" key="1">
    <citation type="submission" date="2023-11" db="EMBL/GenBank/DDBJ databases">
        <authorList>
            <person name="De Vega J J."/>
            <person name="De Vega J J."/>
        </authorList>
    </citation>
    <scope>NUCLEOTIDE SEQUENCE</scope>
</reference>
<keyword evidence="2" id="KW-0472">Membrane</keyword>
<keyword evidence="2" id="KW-0812">Transmembrane</keyword>
<dbReference type="EMBL" id="CAVNYO010000092">
    <property type="protein sequence ID" value="CAK5265515.1"/>
    <property type="molecule type" value="Genomic_DNA"/>
</dbReference>
<feature type="transmembrane region" description="Helical" evidence="2">
    <location>
        <begin position="178"/>
        <end position="200"/>
    </location>
</feature>
<feature type="region of interest" description="Disordered" evidence="1">
    <location>
        <begin position="334"/>
        <end position="400"/>
    </location>
</feature>
<evidence type="ECO:0000313" key="4">
    <source>
        <dbReference type="Proteomes" id="UP001295794"/>
    </source>
</evidence>
<feature type="compositionally biased region" description="Acidic residues" evidence="1">
    <location>
        <begin position="389"/>
        <end position="400"/>
    </location>
</feature>
<evidence type="ECO:0000256" key="2">
    <source>
        <dbReference type="SAM" id="Phobius"/>
    </source>
</evidence>
<feature type="transmembrane region" description="Helical" evidence="2">
    <location>
        <begin position="20"/>
        <end position="44"/>
    </location>
</feature>
<accession>A0AAD2GYT2</accession>
<feature type="transmembrane region" description="Helical" evidence="2">
    <location>
        <begin position="233"/>
        <end position="255"/>
    </location>
</feature>
<feature type="transmembrane region" description="Helical" evidence="2">
    <location>
        <begin position="56"/>
        <end position="77"/>
    </location>
</feature>
<comment type="caution">
    <text evidence="3">The sequence shown here is derived from an EMBL/GenBank/DDBJ whole genome shotgun (WGS) entry which is preliminary data.</text>
</comment>
<dbReference type="Proteomes" id="UP001295794">
    <property type="component" value="Unassembled WGS sequence"/>
</dbReference>
<evidence type="ECO:0000313" key="3">
    <source>
        <dbReference type="EMBL" id="CAK5265515.1"/>
    </source>
</evidence>
<protein>
    <submittedName>
        <fullName evidence="3">Uncharacterized protein</fullName>
    </submittedName>
</protein>
<feature type="region of interest" description="Disordered" evidence="1">
    <location>
        <begin position="293"/>
        <end position="317"/>
    </location>
</feature>
<name>A0AAD2GYT2_9AGAR</name>
<feature type="transmembrane region" description="Helical" evidence="2">
    <location>
        <begin position="146"/>
        <end position="166"/>
    </location>
</feature>
<dbReference type="AlphaFoldDB" id="A0AAD2GYT2"/>
<evidence type="ECO:0000256" key="1">
    <source>
        <dbReference type="SAM" id="MobiDB-lite"/>
    </source>
</evidence>